<accession>A0A0D8BE23</accession>
<feature type="compositionally biased region" description="Low complexity" evidence="1">
    <location>
        <begin position="128"/>
        <end position="140"/>
    </location>
</feature>
<feature type="compositionally biased region" description="Pro residues" evidence="1">
    <location>
        <begin position="226"/>
        <end position="236"/>
    </location>
</feature>
<feature type="region of interest" description="Disordered" evidence="1">
    <location>
        <begin position="389"/>
        <end position="415"/>
    </location>
</feature>
<dbReference type="EMBL" id="JYFN01000024">
    <property type="protein sequence ID" value="KJE22441.1"/>
    <property type="molecule type" value="Genomic_DNA"/>
</dbReference>
<feature type="region of interest" description="Disordered" evidence="1">
    <location>
        <begin position="326"/>
        <end position="372"/>
    </location>
</feature>
<evidence type="ECO:0000313" key="3">
    <source>
        <dbReference type="Proteomes" id="UP000032545"/>
    </source>
</evidence>
<keyword evidence="3" id="KW-1185">Reference proteome</keyword>
<feature type="region of interest" description="Disordered" evidence="1">
    <location>
        <begin position="90"/>
        <end position="293"/>
    </location>
</feature>
<feature type="compositionally biased region" description="Low complexity" evidence="1">
    <location>
        <begin position="90"/>
        <end position="101"/>
    </location>
</feature>
<dbReference type="Proteomes" id="UP000032545">
    <property type="component" value="Unassembled WGS sequence"/>
</dbReference>
<feature type="compositionally biased region" description="Basic and acidic residues" evidence="1">
    <location>
        <begin position="326"/>
        <end position="341"/>
    </location>
</feature>
<protein>
    <submittedName>
        <fullName evidence="2">Uncharacterized protein</fullName>
    </submittedName>
</protein>
<evidence type="ECO:0000313" key="2">
    <source>
        <dbReference type="EMBL" id="KJE22441.1"/>
    </source>
</evidence>
<evidence type="ECO:0000256" key="1">
    <source>
        <dbReference type="SAM" id="MobiDB-lite"/>
    </source>
</evidence>
<dbReference type="AlphaFoldDB" id="A0A0D8BE23"/>
<proteinExistence type="predicted"/>
<feature type="compositionally biased region" description="Basic and acidic residues" evidence="1">
    <location>
        <begin position="197"/>
        <end position="206"/>
    </location>
</feature>
<sequence>MCAVLGFAVRRPPVGVASPRSHPRGCPLMPQDAVACRVHVRVRLLPAAPAAAAADGLTLPRRPIPGPAGVAGLRRPRRIDLLDPVLTPVDLPGLHPGDLPDQPGPPLRSPSGSGEATLQPDQSGRLTGAQPGAAQQLPGAQRRRHRHTPVDPDDPTGPRGANRVGHRGERDMPATRTIPRDPVGPGIRNGAATAKPDPAHLGDPHLRPAAVDLPHITRPDRDDPEPLTPPAPTPRRPPMRTTEKVRPRGGKIPQRLLLHDHTPSSQPVTRAPRRGQLPVPLGVTGSGATPRVPPRLLLHTQVPHEPRMPTMHQKSLFLCHVGIQPEPRHQPIPTHRDRGEEGPEIPGRPAPPHHRNHQRRRLFPEQENHPPVTGRVRTAVHLMVHRLSLPRSAGAGAGSRIPPRPEGRGILRNSR</sequence>
<comment type="caution">
    <text evidence="2">The sequence shown here is derived from an EMBL/GenBank/DDBJ whole genome shotgun (WGS) entry which is preliminary data.</text>
</comment>
<organism evidence="2 3">
    <name type="scientific">Frankia torreyi</name>
    <dbReference type="NCBI Taxonomy" id="1856"/>
    <lineage>
        <taxon>Bacteria</taxon>
        <taxon>Bacillati</taxon>
        <taxon>Actinomycetota</taxon>
        <taxon>Actinomycetes</taxon>
        <taxon>Frankiales</taxon>
        <taxon>Frankiaceae</taxon>
        <taxon>Frankia</taxon>
    </lineage>
</organism>
<feature type="compositionally biased region" description="Basic residues" evidence="1">
    <location>
        <begin position="351"/>
        <end position="361"/>
    </location>
</feature>
<name>A0A0D8BE23_9ACTN</name>
<reference evidence="3" key="1">
    <citation type="submission" date="2015-02" db="EMBL/GenBank/DDBJ databases">
        <title>Draft Genome of Frankia sp. CpI1-S.</title>
        <authorList>
            <person name="Oshone R.T."/>
            <person name="Ngom M."/>
            <person name="Ghodhbane-Gtari F."/>
            <person name="Gtari M."/>
            <person name="Morris K."/>
            <person name="Thomas K."/>
            <person name="Sen A."/>
            <person name="Tisa L.S."/>
        </authorList>
    </citation>
    <scope>NUCLEOTIDE SEQUENCE [LARGE SCALE GENOMIC DNA]</scope>
    <source>
        <strain evidence="3">CpI1-S</strain>
    </source>
</reference>
<gene>
    <name evidence="2" type="ORF">FF36_03313</name>
</gene>
<reference evidence="2 3" key="2">
    <citation type="journal article" date="2016" name="Genome Announc.">
        <title>Permanent Draft Genome Sequences for Two Variants of Frankia sp. Strain CpI1, the First Frankia Strain Isolated from Root Nodules of Comptonia peregrina.</title>
        <authorList>
            <person name="Oshone R."/>
            <person name="Hurst S.G.IV."/>
            <person name="Abebe-Akele F."/>
            <person name="Simpson S."/>
            <person name="Morris K."/>
            <person name="Thomas W.K."/>
            <person name="Tisa L.S."/>
        </authorList>
    </citation>
    <scope>NUCLEOTIDE SEQUENCE [LARGE SCALE GENOMIC DNA]</scope>
    <source>
        <strain evidence="3">CpI1-S</strain>
    </source>
</reference>